<dbReference type="InterPro" id="IPR001991">
    <property type="entry name" value="Na-dicarboxylate_symporter"/>
</dbReference>
<organism evidence="9 10">
    <name type="scientific">Mizuhopecten yessoensis</name>
    <name type="common">Japanese scallop</name>
    <name type="synonym">Patinopecten yessoensis</name>
    <dbReference type="NCBI Taxonomy" id="6573"/>
    <lineage>
        <taxon>Eukaryota</taxon>
        <taxon>Metazoa</taxon>
        <taxon>Spiralia</taxon>
        <taxon>Lophotrochozoa</taxon>
        <taxon>Mollusca</taxon>
        <taxon>Bivalvia</taxon>
        <taxon>Autobranchia</taxon>
        <taxon>Pteriomorphia</taxon>
        <taxon>Pectinida</taxon>
        <taxon>Pectinoidea</taxon>
        <taxon>Pectinidae</taxon>
        <taxon>Mizuhopecten</taxon>
    </lineage>
</organism>
<dbReference type="Gene3D" id="1.10.3860.10">
    <property type="entry name" value="Sodium:dicarboxylate symporter"/>
    <property type="match status" value="1"/>
</dbReference>
<evidence type="ECO:0000256" key="3">
    <source>
        <dbReference type="ARBA" id="ARBA00022692"/>
    </source>
</evidence>
<feature type="transmembrane region" description="Helical" evidence="8">
    <location>
        <begin position="57"/>
        <end position="78"/>
    </location>
</feature>
<keyword evidence="6 8" id="KW-0472">Membrane</keyword>
<proteinExistence type="inferred from homology"/>
<sequence length="477" mass="52147">MIANRKISPIRRWMKDNLIIVLPAAGIVLGFAFGFGIRESKPSTEVLTWIGMPGELFLRMLKLMVIPFIVSSVITATASLNAKSNGRISIVSITFIVLTNSLSCVVAIALVLIMKPGDGVRTEITQTGYRGGMETADVFADLFRNIMPDNIVDMMFQQTLTRNHVTNGTYLRNTTNGTVEETVRKINKIVGKTSGTNLLGIIMTCLLLGIAINKAEGKGKPVLDFFESLTGVIMIILQWLLRLTPVGILSLIAVTTATIKDLGQDFRALGMYVGLMTVGISMHQLIIMPTIFFVFTRRNPYRFAVQISKAWMMVFATTSTAMAIPEMLSACENHQNVDRRVSRFVVPLCVALNANGSAMFITSAAIFVGTVAGIDLNVGDIILIGILTAVCVMALPPVPSASLVALVMILTSMNIPADSISLLFAVEWYLDRIRSSSNLVSHTHCVVVTYHFCKKSLEQSDVLQDIEDDNKNVQQSC</sequence>
<dbReference type="OrthoDB" id="5877963at2759"/>
<protein>
    <recommendedName>
        <fullName evidence="8">Amino acid transporter</fullName>
    </recommendedName>
</protein>
<accession>A0A210QEK4</accession>
<dbReference type="EMBL" id="NEDP02004019">
    <property type="protein sequence ID" value="OWF47182.1"/>
    <property type="molecule type" value="Genomic_DNA"/>
</dbReference>
<gene>
    <name evidence="9" type="ORF">KP79_PYT20379</name>
</gene>
<comment type="caution">
    <text evidence="9">The sequence shown here is derived from an EMBL/GenBank/DDBJ whole genome shotgun (WGS) entry which is preliminary data.</text>
</comment>
<evidence type="ECO:0000313" key="10">
    <source>
        <dbReference type="Proteomes" id="UP000242188"/>
    </source>
</evidence>
<keyword evidence="7" id="KW-0325">Glycoprotein</keyword>
<keyword evidence="5 8" id="KW-1133">Transmembrane helix</keyword>
<feature type="transmembrane region" description="Helical" evidence="8">
    <location>
        <begin position="307"/>
        <end position="324"/>
    </location>
</feature>
<feature type="transmembrane region" description="Helical" evidence="8">
    <location>
        <begin position="18"/>
        <end position="37"/>
    </location>
</feature>
<reference evidence="9 10" key="1">
    <citation type="journal article" date="2017" name="Nat. Ecol. Evol.">
        <title>Scallop genome provides insights into evolution of bilaterian karyotype and development.</title>
        <authorList>
            <person name="Wang S."/>
            <person name="Zhang J."/>
            <person name="Jiao W."/>
            <person name="Li J."/>
            <person name="Xun X."/>
            <person name="Sun Y."/>
            <person name="Guo X."/>
            <person name="Huan P."/>
            <person name="Dong B."/>
            <person name="Zhang L."/>
            <person name="Hu X."/>
            <person name="Sun X."/>
            <person name="Wang J."/>
            <person name="Zhao C."/>
            <person name="Wang Y."/>
            <person name="Wang D."/>
            <person name="Huang X."/>
            <person name="Wang R."/>
            <person name="Lv J."/>
            <person name="Li Y."/>
            <person name="Zhang Z."/>
            <person name="Liu B."/>
            <person name="Lu W."/>
            <person name="Hui Y."/>
            <person name="Liang J."/>
            <person name="Zhou Z."/>
            <person name="Hou R."/>
            <person name="Li X."/>
            <person name="Liu Y."/>
            <person name="Li H."/>
            <person name="Ning X."/>
            <person name="Lin Y."/>
            <person name="Zhao L."/>
            <person name="Xing Q."/>
            <person name="Dou J."/>
            <person name="Li Y."/>
            <person name="Mao J."/>
            <person name="Guo H."/>
            <person name="Dou H."/>
            <person name="Li T."/>
            <person name="Mu C."/>
            <person name="Jiang W."/>
            <person name="Fu Q."/>
            <person name="Fu X."/>
            <person name="Miao Y."/>
            <person name="Liu J."/>
            <person name="Yu Q."/>
            <person name="Li R."/>
            <person name="Liao H."/>
            <person name="Li X."/>
            <person name="Kong Y."/>
            <person name="Jiang Z."/>
            <person name="Chourrout D."/>
            <person name="Li R."/>
            <person name="Bao Z."/>
        </authorList>
    </citation>
    <scope>NUCLEOTIDE SEQUENCE [LARGE SCALE GENOMIC DNA]</scope>
    <source>
        <strain evidence="9 10">PY_sf001</strain>
    </source>
</reference>
<evidence type="ECO:0000256" key="2">
    <source>
        <dbReference type="ARBA" id="ARBA00022448"/>
    </source>
</evidence>
<evidence type="ECO:0000256" key="7">
    <source>
        <dbReference type="ARBA" id="ARBA00023180"/>
    </source>
</evidence>
<feature type="transmembrane region" description="Helical" evidence="8">
    <location>
        <begin position="232"/>
        <end position="259"/>
    </location>
</feature>
<feature type="transmembrane region" description="Helical" evidence="8">
    <location>
        <begin position="90"/>
        <end position="113"/>
    </location>
</feature>
<name>A0A210QEK4_MIZYE</name>
<evidence type="ECO:0000313" key="9">
    <source>
        <dbReference type="EMBL" id="OWF47182.1"/>
    </source>
</evidence>
<dbReference type="InterPro" id="IPR036458">
    <property type="entry name" value="Na:dicarbo_symporter_sf"/>
</dbReference>
<dbReference type="PANTHER" id="PTHR11958">
    <property type="entry name" value="SODIUM/DICARBOXYLATE SYMPORTER-RELATED"/>
    <property type="match status" value="1"/>
</dbReference>
<evidence type="ECO:0000256" key="6">
    <source>
        <dbReference type="ARBA" id="ARBA00023136"/>
    </source>
</evidence>
<dbReference type="InterPro" id="IPR050746">
    <property type="entry name" value="DAACS"/>
</dbReference>
<dbReference type="GO" id="GO:0005886">
    <property type="term" value="C:plasma membrane"/>
    <property type="evidence" value="ECO:0007669"/>
    <property type="project" value="TreeGrafter"/>
</dbReference>
<feature type="transmembrane region" description="Helical" evidence="8">
    <location>
        <begin position="271"/>
        <end position="295"/>
    </location>
</feature>
<dbReference type="AlphaFoldDB" id="A0A210QEK4"/>
<dbReference type="PROSITE" id="PS00713">
    <property type="entry name" value="NA_DICARBOXYL_SYMP_1"/>
    <property type="match status" value="1"/>
</dbReference>
<comment type="similarity">
    <text evidence="8">Belongs to the dicarboxylate/amino acid:cation symporter (DAACS) (TC 2.A.23) family.</text>
</comment>
<keyword evidence="3 8" id="KW-0812">Transmembrane</keyword>
<dbReference type="GO" id="GO:0015175">
    <property type="term" value="F:neutral L-amino acid transmembrane transporter activity"/>
    <property type="evidence" value="ECO:0007669"/>
    <property type="project" value="TreeGrafter"/>
</dbReference>
<dbReference type="SUPFAM" id="SSF118215">
    <property type="entry name" value="Proton glutamate symport protein"/>
    <property type="match status" value="1"/>
</dbReference>
<feature type="transmembrane region" description="Helical" evidence="8">
    <location>
        <begin position="376"/>
        <end position="395"/>
    </location>
</feature>
<comment type="subcellular location">
    <subcellularLocation>
        <location evidence="1 8">Membrane</location>
        <topology evidence="1 8">Multi-pass membrane protein</topology>
    </subcellularLocation>
</comment>
<evidence type="ECO:0000256" key="1">
    <source>
        <dbReference type="ARBA" id="ARBA00004141"/>
    </source>
</evidence>
<dbReference type="GO" id="GO:0005313">
    <property type="term" value="F:L-glutamate transmembrane transporter activity"/>
    <property type="evidence" value="ECO:0007669"/>
    <property type="project" value="TreeGrafter"/>
</dbReference>
<keyword evidence="10" id="KW-1185">Reference proteome</keyword>
<keyword evidence="4 8" id="KW-0769">Symport</keyword>
<dbReference type="Pfam" id="PF00375">
    <property type="entry name" value="SDF"/>
    <property type="match status" value="1"/>
</dbReference>
<dbReference type="Proteomes" id="UP000242188">
    <property type="component" value="Unassembled WGS sequence"/>
</dbReference>
<dbReference type="InterPro" id="IPR018107">
    <property type="entry name" value="Na-dicarboxylate_symporter_CS"/>
</dbReference>
<feature type="transmembrane region" description="Helical" evidence="8">
    <location>
        <begin position="344"/>
        <end position="369"/>
    </location>
</feature>
<keyword evidence="2 8" id="KW-0813">Transport</keyword>
<evidence type="ECO:0000256" key="4">
    <source>
        <dbReference type="ARBA" id="ARBA00022847"/>
    </source>
</evidence>
<evidence type="ECO:0000256" key="8">
    <source>
        <dbReference type="RuleBase" id="RU361216"/>
    </source>
</evidence>
<dbReference type="GO" id="GO:0015501">
    <property type="term" value="F:glutamate:sodium symporter activity"/>
    <property type="evidence" value="ECO:0007669"/>
    <property type="project" value="TreeGrafter"/>
</dbReference>
<feature type="transmembrane region" description="Helical" evidence="8">
    <location>
        <begin position="194"/>
        <end position="212"/>
    </location>
</feature>
<evidence type="ECO:0000256" key="5">
    <source>
        <dbReference type="ARBA" id="ARBA00022989"/>
    </source>
</evidence>
<dbReference type="PANTHER" id="PTHR11958:SF63">
    <property type="entry name" value="AMINO ACID TRANSPORTER"/>
    <property type="match status" value="1"/>
</dbReference>
<dbReference type="PRINTS" id="PR00173">
    <property type="entry name" value="EDTRNSPORT"/>
</dbReference>